<dbReference type="InterPro" id="IPR047296">
    <property type="entry name" value="GIY-YIG_UvrC_Cho"/>
</dbReference>
<feature type="domain" description="UVR" evidence="6">
    <location>
        <begin position="204"/>
        <end position="239"/>
    </location>
</feature>
<dbReference type="InterPro" id="IPR036876">
    <property type="entry name" value="UVR_dom_sf"/>
</dbReference>
<reference evidence="9 10" key="1">
    <citation type="submission" date="2020-03" db="EMBL/GenBank/DDBJ databases">
        <title>Metabolic flexibility allows generalist bacteria to become dominant in a frequently disturbed ecosystem.</title>
        <authorList>
            <person name="Chen Y.-J."/>
            <person name="Leung P.M."/>
            <person name="Bay S.K."/>
            <person name="Hugenholtz P."/>
            <person name="Kessler A.J."/>
            <person name="Shelley G."/>
            <person name="Waite D.W."/>
            <person name="Cook P.L."/>
            <person name="Greening C."/>
        </authorList>
    </citation>
    <scope>NUCLEOTIDE SEQUENCE [LARGE SCALE GENOMIC DNA]</scope>
    <source>
        <strain evidence="9">SS_bin_28</strain>
    </source>
</reference>
<dbReference type="AlphaFoldDB" id="A0A7Y2H231"/>
<keyword evidence="1" id="KW-0963">Cytoplasm</keyword>
<dbReference type="Gene3D" id="4.10.860.10">
    <property type="entry name" value="UVR domain"/>
    <property type="match status" value="1"/>
</dbReference>
<dbReference type="GO" id="GO:0009380">
    <property type="term" value="C:excinuclease repair complex"/>
    <property type="evidence" value="ECO:0007669"/>
    <property type="project" value="InterPro"/>
</dbReference>
<dbReference type="EMBL" id="JABDJR010000298">
    <property type="protein sequence ID" value="NNF06605.1"/>
    <property type="molecule type" value="Genomic_DNA"/>
</dbReference>
<feature type="domain" description="UvrC family homology region profile" evidence="8">
    <location>
        <begin position="255"/>
        <end position="481"/>
    </location>
</feature>
<evidence type="ECO:0000256" key="3">
    <source>
        <dbReference type="ARBA" id="ARBA00022769"/>
    </source>
</evidence>
<evidence type="ECO:0000259" key="6">
    <source>
        <dbReference type="PROSITE" id="PS50151"/>
    </source>
</evidence>
<dbReference type="InterPro" id="IPR000305">
    <property type="entry name" value="GIY-YIG_endonuc"/>
</dbReference>
<sequence length="531" mass="59566">MDRVQEKLSHLPRRSGVYLMKDAKGKVLYVGKANRLDARVRSYFNATGQVHPKQAALVERIADIDTIITDSEVEALLLEMTLIKEKRPPYNIRLKDDKRFPYLKITLGEEYPKAIITRRTPEDGSRYFGPYTDAGALRRTLKMARSLLPIRSCMGTRPGRGPRYKECLDYHIHRCAAPCIDKVTPAEYREIVDRLCQFLSGQEDTVVKSIKEEMEVAAGAMEYERAARLRDRLQGIQRLMRRQKMLTSTGRDTDVLGLSRDEDVAYATVLQVRGGKVLGKESRKIRGTAGESDTSVLAAFITQYYQAADIIPNDIVVPFLPEGTEAIEIWLSERAQRKLQLKAAKRGRLSGLLRLAEDNSRLDLEEARGASTRGGLDPAVYALQKELNLSSPPAHIEGFDISNIQGSEPVASLVVFVNGKPARGSYRKFKMRHEEGPNDFAMMAEVVGRRARRIVRGEFSTPDLFLIDGGLGQVNAALTALEQEGLSDVAVVGLQKREEEIVIPGREDVLRLSKKDPALKLLIRVRDEAHR</sequence>
<evidence type="ECO:0000256" key="2">
    <source>
        <dbReference type="ARBA" id="ARBA00022763"/>
    </source>
</evidence>
<keyword evidence="4" id="KW-0267">Excision nuclease</keyword>
<dbReference type="NCBIfam" id="TIGR00194">
    <property type="entry name" value="uvrC"/>
    <property type="match status" value="1"/>
</dbReference>
<accession>A0A7Y2H231</accession>
<evidence type="ECO:0000259" key="8">
    <source>
        <dbReference type="PROSITE" id="PS50165"/>
    </source>
</evidence>
<dbReference type="HAMAP" id="MF_00203">
    <property type="entry name" value="UvrC"/>
    <property type="match status" value="1"/>
</dbReference>
<dbReference type="Pfam" id="PF02151">
    <property type="entry name" value="UVR"/>
    <property type="match status" value="1"/>
</dbReference>
<proteinExistence type="inferred from homology"/>
<dbReference type="PROSITE" id="PS50165">
    <property type="entry name" value="UVRC"/>
    <property type="match status" value="1"/>
</dbReference>
<evidence type="ECO:0000313" key="10">
    <source>
        <dbReference type="Proteomes" id="UP000547674"/>
    </source>
</evidence>
<dbReference type="InterPro" id="IPR001943">
    <property type="entry name" value="UVR_dom"/>
</dbReference>
<feature type="domain" description="GIY-YIG" evidence="7">
    <location>
        <begin position="13"/>
        <end position="92"/>
    </location>
</feature>
<dbReference type="SUPFAM" id="SSF46600">
    <property type="entry name" value="C-terminal UvrC-binding domain of UvrB"/>
    <property type="match status" value="1"/>
</dbReference>
<dbReference type="SMART" id="SM00465">
    <property type="entry name" value="GIYc"/>
    <property type="match status" value="1"/>
</dbReference>
<dbReference type="InterPro" id="IPR001162">
    <property type="entry name" value="UvrC_RNase_H_dom"/>
</dbReference>
<evidence type="ECO:0000256" key="4">
    <source>
        <dbReference type="ARBA" id="ARBA00022881"/>
    </source>
</evidence>
<dbReference type="Gene3D" id="3.30.420.340">
    <property type="entry name" value="UvrC, RNAse H endonuclease domain"/>
    <property type="match status" value="1"/>
</dbReference>
<dbReference type="InterPro" id="IPR050066">
    <property type="entry name" value="UvrABC_protein_C"/>
</dbReference>
<keyword evidence="3" id="KW-0228">DNA excision</keyword>
<dbReference type="Pfam" id="PF08459">
    <property type="entry name" value="UvrC_RNaseH_dom"/>
    <property type="match status" value="1"/>
</dbReference>
<dbReference type="CDD" id="cd10434">
    <property type="entry name" value="GIY-YIG_UvrC_Cho"/>
    <property type="match status" value="1"/>
</dbReference>
<evidence type="ECO:0000313" key="9">
    <source>
        <dbReference type="EMBL" id="NNF06605.1"/>
    </source>
</evidence>
<keyword evidence="2" id="KW-0227">DNA damage</keyword>
<evidence type="ECO:0000256" key="5">
    <source>
        <dbReference type="ARBA" id="ARBA00023204"/>
    </source>
</evidence>
<dbReference type="InterPro" id="IPR004791">
    <property type="entry name" value="UvrC"/>
</dbReference>
<comment type="caution">
    <text evidence="9">The sequence shown here is derived from an EMBL/GenBank/DDBJ whole genome shotgun (WGS) entry which is preliminary data.</text>
</comment>
<dbReference type="PROSITE" id="PS50151">
    <property type="entry name" value="UVR"/>
    <property type="match status" value="1"/>
</dbReference>
<dbReference type="Gene3D" id="3.40.1440.10">
    <property type="entry name" value="GIY-YIG endonuclease"/>
    <property type="match status" value="1"/>
</dbReference>
<keyword evidence="5" id="KW-0234">DNA repair</keyword>
<dbReference type="GO" id="GO:0006289">
    <property type="term" value="P:nucleotide-excision repair"/>
    <property type="evidence" value="ECO:0007669"/>
    <property type="project" value="InterPro"/>
</dbReference>
<evidence type="ECO:0000259" key="7">
    <source>
        <dbReference type="PROSITE" id="PS50164"/>
    </source>
</evidence>
<feature type="non-terminal residue" evidence="9">
    <location>
        <position position="531"/>
    </location>
</feature>
<dbReference type="PANTHER" id="PTHR30562:SF1">
    <property type="entry name" value="UVRABC SYSTEM PROTEIN C"/>
    <property type="match status" value="1"/>
</dbReference>
<gene>
    <name evidence="9" type="primary">uvrC</name>
    <name evidence="9" type="ORF">HKN21_07580</name>
</gene>
<name>A0A7Y2H231_UNCEI</name>
<dbReference type="Proteomes" id="UP000547674">
    <property type="component" value="Unassembled WGS sequence"/>
</dbReference>
<dbReference type="SUPFAM" id="SSF82771">
    <property type="entry name" value="GIY-YIG endonuclease"/>
    <property type="match status" value="1"/>
</dbReference>
<dbReference type="PANTHER" id="PTHR30562">
    <property type="entry name" value="UVRC/OXIDOREDUCTASE"/>
    <property type="match status" value="1"/>
</dbReference>
<evidence type="ECO:0000256" key="1">
    <source>
        <dbReference type="ARBA" id="ARBA00022490"/>
    </source>
</evidence>
<dbReference type="Pfam" id="PF22920">
    <property type="entry name" value="UvrC_RNaseH"/>
    <property type="match status" value="1"/>
</dbReference>
<dbReference type="InterPro" id="IPR035901">
    <property type="entry name" value="GIY-YIG_endonuc_sf"/>
</dbReference>
<dbReference type="FunFam" id="3.40.1440.10:FF:000001">
    <property type="entry name" value="UvrABC system protein C"/>
    <property type="match status" value="1"/>
</dbReference>
<dbReference type="PROSITE" id="PS50164">
    <property type="entry name" value="GIY_YIG"/>
    <property type="match status" value="1"/>
</dbReference>
<dbReference type="GO" id="GO:0009381">
    <property type="term" value="F:excinuclease ABC activity"/>
    <property type="evidence" value="ECO:0007669"/>
    <property type="project" value="InterPro"/>
</dbReference>
<organism evidence="9 10">
    <name type="scientific">Eiseniibacteriota bacterium</name>
    <dbReference type="NCBI Taxonomy" id="2212470"/>
    <lineage>
        <taxon>Bacteria</taxon>
        <taxon>Candidatus Eiseniibacteriota</taxon>
    </lineage>
</organism>
<dbReference type="InterPro" id="IPR038476">
    <property type="entry name" value="UvrC_RNase_H_dom_sf"/>
</dbReference>
<protein>
    <submittedName>
        <fullName evidence="9">Excinuclease ABC subunit UvrC</fullName>
    </submittedName>
</protein>
<dbReference type="Pfam" id="PF01541">
    <property type="entry name" value="GIY-YIG"/>
    <property type="match status" value="1"/>
</dbReference>